<protein>
    <submittedName>
        <fullName evidence="1">Glucose-6-phosphate isomerase</fullName>
    </submittedName>
</protein>
<dbReference type="GO" id="GO:0016853">
    <property type="term" value="F:isomerase activity"/>
    <property type="evidence" value="ECO:0007669"/>
    <property type="project" value="UniProtKB-KW"/>
</dbReference>
<dbReference type="Gene3D" id="3.40.50.10490">
    <property type="entry name" value="Glucose-6-phosphate isomerase like protein, domain 1"/>
    <property type="match status" value="1"/>
</dbReference>
<organism evidence="1 2">
    <name type="scientific">Candidatus Methanoplasma termitum</name>
    <dbReference type="NCBI Taxonomy" id="1577791"/>
    <lineage>
        <taxon>Archaea</taxon>
        <taxon>Methanobacteriati</taxon>
        <taxon>Thermoplasmatota</taxon>
        <taxon>Thermoplasmata</taxon>
        <taxon>Methanomassiliicoccales</taxon>
        <taxon>Methanomassiliicoccaceae</taxon>
        <taxon>Candidatus Methanoplasma</taxon>
    </lineage>
</organism>
<sequence>MTKKSSETIKESDLSQLFLPENQEKLNPFPEMFSVKLNYDIIKDKLADCKVRDHFEKGFESFRKRCAADPFTDTYRKDVLDYYRTFMAKYEPKITKEIDRLFKGKYPEYMVTIGIGANELFTRFAASVNNNNKGRRLEWLVINSPKDMSSFPDDLTIENTIFLEFSRSGVAEETVKIHEYLPRKAKRIVFANGGPLGELAKRDGDIVLPLPPEISGRYGRNKTPILLAPMIVAGMDVEQHWKNIDLAIRKFDISDGNSLPFVIAKYIYISQRLLPPDSSVYLDLSNKKEPHAKMHPYRNLIYLGCNDNDMGLLGDQFLQFWNEGVNRPGNDLMVTKLFGLPRDSHMNIEGILGNPYTKMAVFLLRTNMREQKMHPLISATPDVLNPEHKGLHFGDEDVIFAMANYRRLSELMPTIFIGVPGKVSMSHSAVLGQLFADITFIYSNMINVRSGENPEVQSIRENSSRFLSSGAKEIREKDLPIENVARELTK</sequence>
<dbReference type="KEGG" id="mear:Mpt1_c11220"/>
<accession>A0A0A7LD39</accession>
<reference evidence="1 2" key="1">
    <citation type="journal article" date="2014" name="Appl. Environ. Microbiol.">
        <title>Comparative Genome Analysis of 'Candidatus Methanoplasma termitum' Indicates a New Mode of Energy Metabolism in the Seventh Order of Methanogens.</title>
        <authorList>
            <person name="Lang K."/>
            <person name="Schuldes J."/>
            <person name="Klingl A."/>
            <person name="Poehlein A."/>
            <person name="Daniel R."/>
            <person name="Brune A."/>
        </authorList>
    </citation>
    <scope>NUCLEOTIDE SEQUENCE [LARGE SCALE GENOMIC DNA]</scope>
    <source>
        <strain evidence="2">Mpt1</strain>
    </source>
</reference>
<dbReference type="InterPro" id="IPR046348">
    <property type="entry name" value="SIS_dom_sf"/>
</dbReference>
<dbReference type="GO" id="GO:0097367">
    <property type="term" value="F:carbohydrate derivative binding"/>
    <property type="evidence" value="ECO:0007669"/>
    <property type="project" value="InterPro"/>
</dbReference>
<keyword evidence="2" id="KW-1185">Reference proteome</keyword>
<keyword evidence="1" id="KW-0413">Isomerase</keyword>
<dbReference type="GO" id="GO:1901135">
    <property type="term" value="P:carbohydrate derivative metabolic process"/>
    <property type="evidence" value="ECO:0007669"/>
    <property type="project" value="InterPro"/>
</dbReference>
<dbReference type="RefSeq" id="WP_048112944.1">
    <property type="nucleotide sequence ID" value="NZ_CP010070.1"/>
</dbReference>
<dbReference type="HOGENOM" id="CLU_556236_0_0_2"/>
<gene>
    <name evidence="1" type="ORF">Mpt1_c11220</name>
</gene>
<name>A0A0A7LD39_9ARCH</name>
<dbReference type="AlphaFoldDB" id="A0A0A7LD39"/>
<evidence type="ECO:0000313" key="2">
    <source>
        <dbReference type="Proteomes" id="UP000030787"/>
    </source>
</evidence>
<dbReference type="EMBL" id="CP010070">
    <property type="protein sequence ID" value="AIZ56984.1"/>
    <property type="molecule type" value="Genomic_DNA"/>
</dbReference>
<dbReference type="Proteomes" id="UP000030787">
    <property type="component" value="Chromosome"/>
</dbReference>
<evidence type="ECO:0000313" key="1">
    <source>
        <dbReference type="EMBL" id="AIZ56984.1"/>
    </source>
</evidence>
<dbReference type="STRING" id="1577791.Mpt1_c11220"/>
<proteinExistence type="predicted"/>
<dbReference type="GeneID" id="24818784"/>
<dbReference type="SUPFAM" id="SSF53697">
    <property type="entry name" value="SIS domain"/>
    <property type="match status" value="1"/>
</dbReference>